<dbReference type="EMBL" id="KZ824555">
    <property type="protein sequence ID" value="RAK87401.1"/>
    <property type="molecule type" value="Genomic_DNA"/>
</dbReference>
<accession>A0ACD1IAI7</accession>
<evidence type="ECO:0000313" key="1">
    <source>
        <dbReference type="EMBL" id="RAK87401.1"/>
    </source>
</evidence>
<sequence length="977" mass="109609">MDISEDMSLCPFAKRDPEFGDNGIHGEADYPRTKRLRLDEHLVNTSSSSSDMTTPWGSFGPQNHQDTVQQDQIRGGLPLPYAQANRFLEAQALHPNLLPPPPLQVCAPQYRDINDQNLPRAQEYDAGQICFGMLKNIQIRIDCVEDPSSLCFDEISEENEDFALLHLFIQDDRCDLLSKQGNCVATLNTKTHHALSSMRLPEPPTWLGVIPKFELHQRMKIVVESSPSARWSSKATCTMSILVIGSPWIAQILARELARYHLFLQHPNPKPEYFEYNNPQYLSGVGAPCLNRPILPPILGIAKQNDTGGLDTMDNEAQGYGDREYDGDGSRAVLHKLPQQALRKEVGADSRIRTKLESHQWEAVDFILSRESAYPRTKYTLWRPESRNWNEHVYRHKITGTISPEPVDIRGGILADDMGVGKTLSMIASIVASSPYDTITLEKQANLKLVPSRSTLVVVPSVLLLHGWIDEVKKHVIPGVLKYYKYHGPGRCISLSSPPSEDVILTTYATVEAEFSSSGGNGILNRVYWHRLILDEAHVIRNSSTKQFKAIESLSASIRWCMTGTPIQNSLKDLASLVRFLRIPYLDSIGSFLKYMTKAAAGSTRNARNQPNYANLDCLLIATCLRRTMSTVFPALGGTFFTYRPSFSEAERRVYDELVRAYERRLMAATNMSSSKGRSDKLIMTAKLRLRMFCNTGLRSVFLGGGRSDNDTDAQKLSSDEIVTLLQQDGQNTCSICGMEILTLDPEDEDEDKSRSIMEDIESQYDPEAPITANTTATTTTTLTSDDDDDDDDDDDEMTDSGQTISAEQDFLDTVGSQRASVAYPSKLATLLTDIRNHYSEDKSIVFSFWRQSLDVLGEIFDQNDISHCRVDGIMSPMKRKTMLEEFQHNSAVRVLLMTIGTGAVGLNNLSVASRVHILEPQWNPSVESQAIGRALRWGQGKKTFVIRYVMEDTVEKIIESGQLRKLQLSLDERELR</sequence>
<reference evidence="1" key="1">
    <citation type="submission" date="2018-02" db="EMBL/GenBank/DDBJ databases">
        <title>The genomes of Aspergillus section Nigri reveals drivers in fungal speciation.</title>
        <authorList>
            <consortium name="DOE Joint Genome Institute"/>
            <person name="Vesth T.C."/>
            <person name="Nybo J."/>
            <person name="Theobald S."/>
            <person name="Brandl J."/>
            <person name="Frisvad J.C."/>
            <person name="Nielsen K.F."/>
            <person name="Lyhne E.K."/>
            <person name="Kogle M.E."/>
            <person name="Kuo A."/>
            <person name="Riley R."/>
            <person name="Clum A."/>
            <person name="Nolan M."/>
            <person name="Lipzen A."/>
            <person name="Salamov A."/>
            <person name="Henrissat B."/>
            <person name="Wiebenga A."/>
            <person name="De vries R.P."/>
            <person name="Grigoriev I.V."/>
            <person name="Mortensen U.H."/>
            <person name="Andersen M.R."/>
            <person name="Baker S.E."/>
        </authorList>
    </citation>
    <scope>NUCLEOTIDE SEQUENCE</scope>
    <source>
        <strain evidence="1">CBS 115574</strain>
    </source>
</reference>
<organism evidence="1 2">
    <name type="scientific">Aspergillus costaricaensis CBS 115574</name>
    <dbReference type="NCBI Taxonomy" id="1448317"/>
    <lineage>
        <taxon>Eukaryota</taxon>
        <taxon>Fungi</taxon>
        <taxon>Dikarya</taxon>
        <taxon>Ascomycota</taxon>
        <taxon>Pezizomycotina</taxon>
        <taxon>Eurotiomycetes</taxon>
        <taxon>Eurotiomycetidae</taxon>
        <taxon>Eurotiales</taxon>
        <taxon>Aspergillaceae</taxon>
        <taxon>Aspergillus</taxon>
        <taxon>Aspergillus subgen. Circumdati</taxon>
    </lineage>
</organism>
<gene>
    <name evidence="1" type="ORF">BO79DRAFT_269248</name>
</gene>
<keyword evidence="2" id="KW-1185">Reference proteome</keyword>
<proteinExistence type="predicted"/>
<name>A0ACD1IAI7_9EURO</name>
<dbReference type="Proteomes" id="UP000249748">
    <property type="component" value="Unassembled WGS sequence"/>
</dbReference>
<evidence type="ECO:0000313" key="2">
    <source>
        <dbReference type="Proteomes" id="UP000249748"/>
    </source>
</evidence>
<protein>
    <submittedName>
        <fullName evidence="1">Uncharacterized protein</fullName>
    </submittedName>
</protein>